<feature type="transmembrane region" description="Helical" evidence="1">
    <location>
        <begin position="78"/>
        <end position="99"/>
    </location>
</feature>
<organism evidence="2 3">
    <name type="scientific">Colletotrichum zoysiae</name>
    <dbReference type="NCBI Taxonomy" id="1216348"/>
    <lineage>
        <taxon>Eukaryota</taxon>
        <taxon>Fungi</taxon>
        <taxon>Dikarya</taxon>
        <taxon>Ascomycota</taxon>
        <taxon>Pezizomycotina</taxon>
        <taxon>Sordariomycetes</taxon>
        <taxon>Hypocreomycetidae</taxon>
        <taxon>Glomerellales</taxon>
        <taxon>Glomerellaceae</taxon>
        <taxon>Colletotrichum</taxon>
        <taxon>Colletotrichum graminicola species complex</taxon>
    </lineage>
</organism>
<protein>
    <submittedName>
        <fullName evidence="2">Uncharacterized protein</fullName>
    </submittedName>
</protein>
<proteinExistence type="predicted"/>
<gene>
    <name evidence="2" type="ORF">LX32DRAFT_704725</name>
</gene>
<keyword evidence="1" id="KW-0812">Transmembrane</keyword>
<feature type="transmembrane region" description="Helical" evidence="1">
    <location>
        <begin position="292"/>
        <end position="313"/>
    </location>
</feature>
<feature type="transmembrane region" description="Helical" evidence="1">
    <location>
        <begin position="325"/>
        <end position="349"/>
    </location>
</feature>
<feature type="transmembrane region" description="Helical" evidence="1">
    <location>
        <begin position="184"/>
        <end position="202"/>
    </location>
</feature>
<evidence type="ECO:0000313" key="2">
    <source>
        <dbReference type="EMBL" id="KAK2024714.1"/>
    </source>
</evidence>
<keyword evidence="1" id="KW-0472">Membrane</keyword>
<keyword evidence="3" id="KW-1185">Reference proteome</keyword>
<evidence type="ECO:0000256" key="1">
    <source>
        <dbReference type="SAM" id="Phobius"/>
    </source>
</evidence>
<dbReference type="AlphaFoldDB" id="A0AAD9HAV7"/>
<comment type="caution">
    <text evidence="2">The sequence shown here is derived from an EMBL/GenBank/DDBJ whole genome shotgun (WGS) entry which is preliminary data.</text>
</comment>
<reference evidence="2" key="1">
    <citation type="submission" date="2021-06" db="EMBL/GenBank/DDBJ databases">
        <title>Comparative genomics, transcriptomics and evolutionary studies reveal genomic signatures of adaptation to plant cell wall in hemibiotrophic fungi.</title>
        <authorList>
            <consortium name="DOE Joint Genome Institute"/>
            <person name="Baroncelli R."/>
            <person name="Diaz J.F."/>
            <person name="Benocci T."/>
            <person name="Peng M."/>
            <person name="Battaglia E."/>
            <person name="Haridas S."/>
            <person name="Andreopoulos W."/>
            <person name="Labutti K."/>
            <person name="Pangilinan J."/>
            <person name="Floch G.L."/>
            <person name="Makela M.R."/>
            <person name="Henrissat B."/>
            <person name="Grigoriev I.V."/>
            <person name="Crouch J.A."/>
            <person name="De Vries R.P."/>
            <person name="Sukno S.A."/>
            <person name="Thon M.R."/>
        </authorList>
    </citation>
    <scope>NUCLEOTIDE SEQUENCE</scope>
    <source>
        <strain evidence="2">MAFF235873</strain>
    </source>
</reference>
<evidence type="ECO:0000313" key="3">
    <source>
        <dbReference type="Proteomes" id="UP001232148"/>
    </source>
</evidence>
<feature type="transmembrane region" description="Helical" evidence="1">
    <location>
        <begin position="156"/>
        <end position="172"/>
    </location>
</feature>
<feature type="transmembrane region" description="Helical" evidence="1">
    <location>
        <begin position="54"/>
        <end position="71"/>
    </location>
</feature>
<dbReference type="Proteomes" id="UP001232148">
    <property type="component" value="Unassembled WGS sequence"/>
</dbReference>
<dbReference type="EMBL" id="MU842956">
    <property type="protein sequence ID" value="KAK2024714.1"/>
    <property type="molecule type" value="Genomic_DNA"/>
</dbReference>
<feature type="transmembrane region" description="Helical" evidence="1">
    <location>
        <begin position="119"/>
        <end position="136"/>
    </location>
</feature>
<name>A0AAD9HAV7_9PEZI</name>
<sequence>MSSSTSLLALAALGFVSLWGGMWFNGTIQGLLRVQQTTVFPDGRPMRTNFTGHALVDSAAMLPIAFFDLITNEKTHPAAPWLVFDLCSVLAAINTWVLIESRRRGVRNLFLRHTIPFIFLWNTFGAAFVAPIYFYFITQSRHTARDPTIPLNEARAFPFTLVANAVFPLLMFTPGASDHERHGFIAQFSLSPVFMVLCIVFFSRPGTSLTSFATPKDETRPNDDAPWIVASLCATGVLAAAQHLYTLAATCLAPNGDSGHRLTWADVFVPSASKVFSWPPGSQMALVEGAHLFTQLDWLITAVACIVFTYYLLRNSSNDTQERSGLGSLTAISLATAVLGPASACSFALMVREKRLRAAVEVRTSGKSA</sequence>
<keyword evidence="1" id="KW-1133">Transmembrane helix</keyword>
<accession>A0AAD9HAV7</accession>